<evidence type="ECO:0000256" key="1">
    <source>
        <dbReference type="SAM" id="MobiDB-lite"/>
    </source>
</evidence>
<evidence type="ECO:0000313" key="2">
    <source>
        <dbReference type="EMBL" id="KMP05195.1"/>
    </source>
</evidence>
<protein>
    <submittedName>
        <fullName evidence="2">Uncharacterized protein</fullName>
    </submittedName>
</protein>
<dbReference type="AlphaFoldDB" id="A0A0J6YBS5"/>
<name>A0A0J6YBS5_COCIT</name>
<proteinExistence type="predicted"/>
<feature type="region of interest" description="Disordered" evidence="1">
    <location>
        <begin position="1"/>
        <end position="43"/>
    </location>
</feature>
<organism evidence="2 3">
    <name type="scientific">Coccidioides immitis RMSCC 2394</name>
    <dbReference type="NCBI Taxonomy" id="404692"/>
    <lineage>
        <taxon>Eukaryota</taxon>
        <taxon>Fungi</taxon>
        <taxon>Dikarya</taxon>
        <taxon>Ascomycota</taxon>
        <taxon>Pezizomycotina</taxon>
        <taxon>Eurotiomycetes</taxon>
        <taxon>Eurotiomycetidae</taxon>
        <taxon>Onygenales</taxon>
        <taxon>Onygenaceae</taxon>
        <taxon>Coccidioides</taxon>
    </lineage>
</organism>
<dbReference type="Proteomes" id="UP000054565">
    <property type="component" value="Unassembled WGS sequence"/>
</dbReference>
<evidence type="ECO:0000313" key="3">
    <source>
        <dbReference type="Proteomes" id="UP000054565"/>
    </source>
</evidence>
<gene>
    <name evidence="2" type="ORF">CIRG_04876</name>
</gene>
<reference evidence="3" key="1">
    <citation type="journal article" date="2010" name="Genome Res.">
        <title>Population genomic sequencing of Coccidioides fungi reveals recent hybridization and transposon control.</title>
        <authorList>
            <person name="Neafsey D.E."/>
            <person name="Barker B.M."/>
            <person name="Sharpton T.J."/>
            <person name="Stajich J.E."/>
            <person name="Park D.J."/>
            <person name="Whiston E."/>
            <person name="Hung C.-Y."/>
            <person name="McMahan C."/>
            <person name="White J."/>
            <person name="Sykes S."/>
            <person name="Heiman D."/>
            <person name="Young S."/>
            <person name="Zeng Q."/>
            <person name="Abouelleil A."/>
            <person name="Aftuck L."/>
            <person name="Bessette D."/>
            <person name="Brown A."/>
            <person name="FitzGerald M."/>
            <person name="Lui A."/>
            <person name="Macdonald J.P."/>
            <person name="Priest M."/>
            <person name="Orbach M.J."/>
            <person name="Galgiani J.N."/>
            <person name="Kirkland T.N."/>
            <person name="Cole G.T."/>
            <person name="Birren B.W."/>
            <person name="Henn M.R."/>
            <person name="Taylor J.W."/>
            <person name="Rounsley S.D."/>
        </authorList>
    </citation>
    <scope>NUCLEOTIDE SEQUENCE [LARGE SCALE GENOMIC DNA]</scope>
    <source>
        <strain evidence="3">RMSCC 2394</strain>
    </source>
</reference>
<accession>A0A0J6YBS5</accession>
<dbReference type="EMBL" id="DS028095">
    <property type="protein sequence ID" value="KMP05195.1"/>
    <property type="molecule type" value="Genomic_DNA"/>
</dbReference>
<sequence length="204" mass="23457">MCPAGSFAGITPPPRRHTLPAAGCPASKSPNASHPPNPPLLRFHRPVQRSQQFQRKRSTPIQAMELRRHNFPNHQAYQQTYHLHRCSRTQGARIHRHNPFLPLDPTQLPTRRSLPYPPMNFSPASASPNQESRKPHPTALALMRTRQMPILCFTAGLECARGRRRNWRCRQGTIGRELGCMMGRGWIGRKREGRWRNWKGKESE</sequence>